<evidence type="ECO:0000256" key="1">
    <source>
        <dbReference type="ARBA" id="ARBA00022801"/>
    </source>
</evidence>
<evidence type="ECO:0000313" key="4">
    <source>
        <dbReference type="Proteomes" id="UP001057291"/>
    </source>
</evidence>
<dbReference type="AlphaFoldDB" id="A0AAV4LHA4"/>
<comment type="caution">
    <text evidence="3">The sequence shown here is derived from an EMBL/GenBank/DDBJ whole genome shotgun (WGS) entry which is preliminary data.</text>
</comment>
<dbReference type="SUPFAM" id="SSF56317">
    <property type="entry name" value="Carbon-nitrogen hydrolase"/>
    <property type="match status" value="1"/>
</dbReference>
<dbReference type="InterPro" id="IPR003010">
    <property type="entry name" value="C-N_Hydrolase"/>
</dbReference>
<dbReference type="PROSITE" id="PS50263">
    <property type="entry name" value="CN_HYDROLASE"/>
    <property type="match status" value="1"/>
</dbReference>
<evidence type="ECO:0000313" key="3">
    <source>
        <dbReference type="EMBL" id="GIM47206.1"/>
    </source>
</evidence>
<evidence type="ECO:0000259" key="2">
    <source>
        <dbReference type="PROSITE" id="PS50263"/>
    </source>
</evidence>
<dbReference type="EMBL" id="BOQE01000001">
    <property type="protein sequence ID" value="GIM47206.1"/>
    <property type="molecule type" value="Genomic_DNA"/>
</dbReference>
<dbReference type="CDD" id="cd07586">
    <property type="entry name" value="nitrilase_8"/>
    <property type="match status" value="1"/>
</dbReference>
<dbReference type="Pfam" id="PF00795">
    <property type="entry name" value="CN_hydrolase"/>
    <property type="match status" value="1"/>
</dbReference>
<dbReference type="InterPro" id="IPR050345">
    <property type="entry name" value="Aliph_Amidase/BUP"/>
</dbReference>
<name>A0AAV4LHA4_9BACL</name>
<dbReference type="PANTHER" id="PTHR43674:SF2">
    <property type="entry name" value="BETA-UREIDOPROPIONASE"/>
    <property type="match status" value="1"/>
</dbReference>
<organism evidence="3 4">
    <name type="scientific">Collibacillus ludicampi</name>
    <dbReference type="NCBI Taxonomy" id="2771369"/>
    <lineage>
        <taxon>Bacteria</taxon>
        <taxon>Bacillati</taxon>
        <taxon>Bacillota</taxon>
        <taxon>Bacilli</taxon>
        <taxon>Bacillales</taxon>
        <taxon>Alicyclobacillaceae</taxon>
        <taxon>Collibacillus</taxon>
    </lineage>
</organism>
<keyword evidence="4" id="KW-1185">Reference proteome</keyword>
<dbReference type="InterPro" id="IPR036526">
    <property type="entry name" value="C-N_Hydrolase_sf"/>
</dbReference>
<gene>
    <name evidence="3" type="ORF">DNHGIG_27550</name>
</gene>
<proteinExistence type="predicted"/>
<dbReference type="Proteomes" id="UP001057291">
    <property type="component" value="Unassembled WGS sequence"/>
</dbReference>
<feature type="domain" description="CN hydrolase" evidence="2">
    <location>
        <begin position="4"/>
        <end position="250"/>
    </location>
</feature>
<reference evidence="3" key="1">
    <citation type="journal article" date="2023" name="Int. J. Syst. Evol. Microbiol.">
        <title>Collibacillus ludicampi gen. nov., sp. nov., a new soil bacterium of the family Alicyclobacillaceae.</title>
        <authorList>
            <person name="Jojima T."/>
            <person name="Ioku Y."/>
            <person name="Fukuta Y."/>
            <person name="Shirasaka N."/>
            <person name="Matsumura Y."/>
            <person name="Mori M."/>
        </authorList>
    </citation>
    <scope>NUCLEOTIDE SEQUENCE</scope>
    <source>
        <strain evidence="3">TP075</strain>
    </source>
</reference>
<dbReference type="RefSeq" id="WP_282200219.1">
    <property type="nucleotide sequence ID" value="NZ_BOQE01000001.1"/>
</dbReference>
<dbReference type="GO" id="GO:0050126">
    <property type="term" value="F:N-carbamoylputrescine amidase activity"/>
    <property type="evidence" value="ECO:0007669"/>
    <property type="project" value="TreeGrafter"/>
</dbReference>
<dbReference type="Gene3D" id="3.60.110.10">
    <property type="entry name" value="Carbon-nitrogen hydrolase"/>
    <property type="match status" value="1"/>
</dbReference>
<keyword evidence="1 3" id="KW-0378">Hydrolase</keyword>
<protein>
    <submittedName>
        <fullName evidence="3">Carbon-nitrogen hydrolase</fullName>
    </submittedName>
</protein>
<dbReference type="GO" id="GO:0033388">
    <property type="term" value="P:putrescine biosynthetic process from arginine"/>
    <property type="evidence" value="ECO:0007669"/>
    <property type="project" value="TreeGrafter"/>
</dbReference>
<sequence>MKSIKAVIGQIYPTLGNVERNVSMHLEKIGEAVREQADLIVFPELGLTGYQLRDMAFEIAMTLSDEPVRRLVEASKEIDIVFSFVEESREHIFYITAVYASQGKILHVHRKVYLPTYGMFEEMRHFGRGDRFRAFETRFGRTGLLICEDAWHPSAPFLLSQDGAEMLIVIASGPARGASAEPMIGSERSWYSMLGTYAQFFTSFILFANRVGFEDGVTFFGRSALFDPFGRVQAQAKALEPDMLTVHIENKRIRRARYMMPLLRDENLDVTIRELSRIRESRLSADWLDMTNRWDSSEE</sequence>
<accession>A0AAV4LHA4</accession>
<dbReference type="PANTHER" id="PTHR43674">
    <property type="entry name" value="NITRILASE C965.09-RELATED"/>
    <property type="match status" value="1"/>
</dbReference>